<keyword evidence="8" id="KW-0902">Two-component regulatory system</keyword>
<keyword evidence="6" id="KW-0418">Kinase</keyword>
<organism evidence="11 12">
    <name type="scientific">Neobacillus sedimentimangrovi</name>
    <dbReference type="NCBI Taxonomy" id="2699460"/>
    <lineage>
        <taxon>Bacteria</taxon>
        <taxon>Bacillati</taxon>
        <taxon>Bacillota</taxon>
        <taxon>Bacilli</taxon>
        <taxon>Bacillales</taxon>
        <taxon>Bacillaceae</taxon>
        <taxon>Neobacillus</taxon>
    </lineage>
</organism>
<dbReference type="EC" id="2.7.13.3" evidence="2"/>
<dbReference type="EMBL" id="JAJODE010000009">
    <property type="protein sequence ID" value="MCD4838261.1"/>
    <property type="molecule type" value="Genomic_DNA"/>
</dbReference>
<dbReference type="CDD" id="cd00082">
    <property type="entry name" value="HisKA"/>
    <property type="match status" value="1"/>
</dbReference>
<dbReference type="InterPro" id="IPR048436">
    <property type="entry name" value="MASE12"/>
</dbReference>
<protein>
    <recommendedName>
        <fullName evidence="2">histidine kinase</fullName>
        <ecNumber evidence="2">2.7.13.3</ecNumber>
    </recommendedName>
</protein>
<dbReference type="Gene3D" id="3.30.565.10">
    <property type="entry name" value="Histidine kinase-like ATPase, C-terminal domain"/>
    <property type="match status" value="1"/>
</dbReference>
<gene>
    <name evidence="11" type="ORF">LRS37_05125</name>
</gene>
<keyword evidence="5" id="KW-0547">Nucleotide-binding</keyword>
<keyword evidence="9" id="KW-0812">Transmembrane</keyword>
<dbReference type="SUPFAM" id="SSF55874">
    <property type="entry name" value="ATPase domain of HSP90 chaperone/DNA topoisomerase II/histidine kinase"/>
    <property type="match status" value="1"/>
</dbReference>
<dbReference type="PROSITE" id="PS50109">
    <property type="entry name" value="HIS_KIN"/>
    <property type="match status" value="1"/>
</dbReference>
<dbReference type="InterPro" id="IPR003594">
    <property type="entry name" value="HATPase_dom"/>
</dbReference>
<keyword evidence="12" id="KW-1185">Reference proteome</keyword>
<evidence type="ECO:0000313" key="11">
    <source>
        <dbReference type="EMBL" id="MCD4838261.1"/>
    </source>
</evidence>
<dbReference type="SMART" id="SM00388">
    <property type="entry name" value="HisKA"/>
    <property type="match status" value="1"/>
</dbReference>
<evidence type="ECO:0000256" key="5">
    <source>
        <dbReference type="ARBA" id="ARBA00022741"/>
    </source>
</evidence>
<keyword evidence="3" id="KW-0597">Phosphoprotein</keyword>
<evidence type="ECO:0000256" key="1">
    <source>
        <dbReference type="ARBA" id="ARBA00000085"/>
    </source>
</evidence>
<dbReference type="PANTHER" id="PTHR43065:SF34">
    <property type="entry name" value="SPORULATION KINASE A"/>
    <property type="match status" value="1"/>
</dbReference>
<name>A0ABS8QHF7_9BACI</name>
<reference evidence="11 12" key="1">
    <citation type="journal article" date="2023" name="Antonie Van Leeuwenhoek">
        <title>Unveiling the genomic potential of a novel thermostable glycoside hydrolases producing Neobacillus sedimentimangrovi UE25.</title>
        <authorList>
            <person name="Ejaz U."/>
            <person name="Saleem F."/>
            <person name="Rashid R."/>
            <person name="Hasan K.A."/>
            <person name="Syed M.N."/>
            <person name="Sohail M."/>
        </authorList>
    </citation>
    <scope>NUCLEOTIDE SEQUENCE [LARGE SCALE GENOMIC DNA]</scope>
    <source>
        <strain evidence="11 12">UE25</strain>
    </source>
</reference>
<accession>A0ABS8QHF7</accession>
<evidence type="ECO:0000256" key="6">
    <source>
        <dbReference type="ARBA" id="ARBA00022777"/>
    </source>
</evidence>
<dbReference type="InterPro" id="IPR036890">
    <property type="entry name" value="HATPase_C_sf"/>
</dbReference>
<dbReference type="RefSeq" id="WP_231314450.1">
    <property type="nucleotide sequence ID" value="NZ_JAJODE010000009.1"/>
</dbReference>
<evidence type="ECO:0000256" key="7">
    <source>
        <dbReference type="ARBA" id="ARBA00022840"/>
    </source>
</evidence>
<evidence type="ECO:0000259" key="10">
    <source>
        <dbReference type="PROSITE" id="PS50109"/>
    </source>
</evidence>
<dbReference type="Pfam" id="PF20971">
    <property type="entry name" value="MASE12"/>
    <property type="match status" value="1"/>
</dbReference>
<evidence type="ECO:0000256" key="3">
    <source>
        <dbReference type="ARBA" id="ARBA00022553"/>
    </source>
</evidence>
<dbReference type="PRINTS" id="PR00344">
    <property type="entry name" value="BCTRLSENSOR"/>
</dbReference>
<feature type="transmembrane region" description="Helical" evidence="9">
    <location>
        <begin position="132"/>
        <end position="149"/>
    </location>
</feature>
<evidence type="ECO:0000256" key="2">
    <source>
        <dbReference type="ARBA" id="ARBA00012438"/>
    </source>
</evidence>
<feature type="transmembrane region" description="Helical" evidence="9">
    <location>
        <begin position="16"/>
        <end position="37"/>
    </location>
</feature>
<dbReference type="Gene3D" id="1.10.287.130">
    <property type="match status" value="1"/>
</dbReference>
<feature type="domain" description="Histidine kinase" evidence="10">
    <location>
        <begin position="205"/>
        <end position="410"/>
    </location>
</feature>
<comment type="catalytic activity">
    <reaction evidence="1">
        <text>ATP + protein L-histidine = ADP + protein N-phospho-L-histidine.</text>
        <dbReference type="EC" id="2.7.13.3"/>
    </reaction>
</comment>
<feature type="transmembrane region" description="Helical" evidence="9">
    <location>
        <begin position="57"/>
        <end position="74"/>
    </location>
</feature>
<keyword evidence="4" id="KW-0808">Transferase</keyword>
<dbReference type="SMART" id="SM00387">
    <property type="entry name" value="HATPase_c"/>
    <property type="match status" value="1"/>
</dbReference>
<dbReference type="GO" id="GO:0005524">
    <property type="term" value="F:ATP binding"/>
    <property type="evidence" value="ECO:0007669"/>
    <property type="project" value="UniProtKB-KW"/>
</dbReference>
<feature type="transmembrane region" description="Helical" evidence="9">
    <location>
        <begin position="109"/>
        <end position="127"/>
    </location>
</feature>
<dbReference type="Pfam" id="PF02518">
    <property type="entry name" value="HATPase_c"/>
    <property type="match status" value="1"/>
</dbReference>
<dbReference type="SUPFAM" id="SSF47384">
    <property type="entry name" value="Homodimeric domain of signal transducing histidine kinase"/>
    <property type="match status" value="1"/>
</dbReference>
<dbReference type="Proteomes" id="UP001162836">
    <property type="component" value="Unassembled WGS sequence"/>
</dbReference>
<feature type="transmembrane region" description="Helical" evidence="9">
    <location>
        <begin position="155"/>
        <end position="173"/>
    </location>
</feature>
<keyword evidence="9" id="KW-0472">Membrane</keyword>
<dbReference type="Pfam" id="PF00512">
    <property type="entry name" value="HisKA"/>
    <property type="match status" value="1"/>
</dbReference>
<keyword evidence="9" id="KW-1133">Transmembrane helix</keyword>
<evidence type="ECO:0000256" key="8">
    <source>
        <dbReference type="ARBA" id="ARBA00023012"/>
    </source>
</evidence>
<dbReference type="CDD" id="cd00075">
    <property type="entry name" value="HATPase"/>
    <property type="match status" value="1"/>
</dbReference>
<evidence type="ECO:0000256" key="9">
    <source>
        <dbReference type="SAM" id="Phobius"/>
    </source>
</evidence>
<dbReference type="InterPro" id="IPR005467">
    <property type="entry name" value="His_kinase_dom"/>
</dbReference>
<evidence type="ECO:0000256" key="4">
    <source>
        <dbReference type="ARBA" id="ARBA00022679"/>
    </source>
</evidence>
<evidence type="ECO:0000313" key="12">
    <source>
        <dbReference type="Proteomes" id="UP001162836"/>
    </source>
</evidence>
<dbReference type="InterPro" id="IPR036097">
    <property type="entry name" value="HisK_dim/P_sf"/>
</dbReference>
<feature type="transmembrane region" description="Helical" evidence="9">
    <location>
        <begin position="81"/>
        <end position="103"/>
    </location>
</feature>
<keyword evidence="7 11" id="KW-0067">ATP-binding</keyword>
<dbReference type="InterPro" id="IPR003661">
    <property type="entry name" value="HisK_dim/P_dom"/>
</dbReference>
<dbReference type="PANTHER" id="PTHR43065">
    <property type="entry name" value="SENSOR HISTIDINE KINASE"/>
    <property type="match status" value="1"/>
</dbReference>
<proteinExistence type="predicted"/>
<sequence>MKKDSNKLIYEEKKALKLFLTLFYLFFFLYDLFYYVILPNYTESYGSSKFNNDGLGFWLYVLVFSLLPLSGYLLKKGYIYIVKYFFLFGYILIDIIDNLIKYYGTPDQVASGNVVELLFLIFAPVYVNKKYFWSAALAFIGKYLLLGLILQDVSVLVPIIICIVISIIVFILLNRFFSYLHSLTSVHEELRQKERLAIIGQMATAIGHEIRNPIASLKGFIQLQKEQYPNTNDYYSIMIQEVDRIDSIIDDLLYIGKPRVIQFNKGNIKEIIDYTISLVKQQDEENRIVFKTKIEDTIPEIDCVEKRLKQVLINLIKNAIEAMPQGGKITISAGILDRTKVWLSIEDEGVGIKEEYMSNISVPFFTTKKDGTGLGLMVTEQIIKAHNGEIRFESTQGKGTKVMITLPLLQNGTI</sequence>
<comment type="caution">
    <text evidence="11">The sequence shown here is derived from an EMBL/GenBank/DDBJ whole genome shotgun (WGS) entry which is preliminary data.</text>
</comment>
<dbReference type="InterPro" id="IPR004358">
    <property type="entry name" value="Sig_transdc_His_kin-like_C"/>
</dbReference>